<sequence>MKKITGRMAAIAASIALTTSVVSLSVYALNRTKGDVTGDGKVTQADAVWAARKADGKDIGDVSFDELAADVDFNGKFDSADAQAIAKYVAGWNDTSVGDSITESDPVYTLSIKYRDDIDKSVQNAEFAAAIANDNNFITALSNDSELEEAVGESDELLELYLEEKYEELLILLLNEHEGVMDVILGGEFDDLSDFTKVKGGLTLEEAYALARKFPDFYVDIDAGGEKAPMIITEDIDGFTNDENITSVTLTAKVIGGKAPYTYKWYKGGSEVGTNATYTSGVTGDDFDKEVYCLITDADGKTLETNKTVLKNVEFESPLKICYEYGGNEDNCKQTHEKKSFRKYETISNGDKVISVTMNAIFKGGSGYITDFDLVDSDDPDEQFVQFYDEKVDPSRYSYKITLNQYQRGETVIAEGNLKNELFNKVAKADYEENGYLYHHKHHVERIQIPLTILYDELVDKEWIEHNTQYTLGEISYYPPFNNPNYYYPKYNITLTDNVTGLSETIGFSSADYELHKGMESQN</sequence>
<evidence type="ECO:0000313" key="2">
    <source>
        <dbReference type="EMBL" id="SFW43940.1"/>
    </source>
</evidence>
<dbReference type="AlphaFoldDB" id="A0A1K1P8N0"/>
<organism evidence="2 3">
    <name type="scientific">Ruminococcus flavefaciens</name>
    <dbReference type="NCBI Taxonomy" id="1265"/>
    <lineage>
        <taxon>Bacteria</taxon>
        <taxon>Bacillati</taxon>
        <taxon>Bacillota</taxon>
        <taxon>Clostridia</taxon>
        <taxon>Eubacteriales</taxon>
        <taxon>Oscillospiraceae</taxon>
        <taxon>Ruminococcus</taxon>
    </lineage>
</organism>
<dbReference type="GO" id="GO:0004553">
    <property type="term" value="F:hydrolase activity, hydrolyzing O-glycosyl compounds"/>
    <property type="evidence" value="ECO:0007669"/>
    <property type="project" value="InterPro"/>
</dbReference>
<dbReference type="SUPFAM" id="SSF63446">
    <property type="entry name" value="Type I dockerin domain"/>
    <property type="match status" value="1"/>
</dbReference>
<dbReference type="InterPro" id="IPR013783">
    <property type="entry name" value="Ig-like_fold"/>
</dbReference>
<name>A0A1K1P8N0_RUMFL</name>
<accession>A0A1K1P8N0</accession>
<dbReference type="CDD" id="cd14256">
    <property type="entry name" value="Dockerin_I"/>
    <property type="match status" value="1"/>
</dbReference>
<reference evidence="2 3" key="1">
    <citation type="submission" date="2016-11" db="EMBL/GenBank/DDBJ databases">
        <authorList>
            <person name="Jaros S."/>
            <person name="Januszkiewicz K."/>
            <person name="Wedrychowicz H."/>
        </authorList>
    </citation>
    <scope>NUCLEOTIDE SEQUENCE [LARGE SCALE GENOMIC DNA]</scope>
    <source>
        <strain evidence="2 3">YL228</strain>
    </source>
</reference>
<dbReference type="InterPro" id="IPR002105">
    <property type="entry name" value="Dockerin_1_rpt"/>
</dbReference>
<dbReference type="Pfam" id="PF00404">
    <property type="entry name" value="Dockerin_1"/>
    <property type="match status" value="1"/>
</dbReference>
<dbReference type="Gene3D" id="1.10.1330.10">
    <property type="entry name" value="Dockerin domain"/>
    <property type="match status" value="1"/>
</dbReference>
<evidence type="ECO:0008006" key="4">
    <source>
        <dbReference type="Google" id="ProtNLM"/>
    </source>
</evidence>
<dbReference type="EMBL" id="FPIP01000007">
    <property type="protein sequence ID" value="SFW43940.1"/>
    <property type="molecule type" value="Genomic_DNA"/>
</dbReference>
<dbReference type="InterPro" id="IPR036439">
    <property type="entry name" value="Dockerin_dom_sf"/>
</dbReference>
<dbReference type="Proteomes" id="UP000183461">
    <property type="component" value="Unassembled WGS sequence"/>
</dbReference>
<feature type="signal peptide" evidence="1">
    <location>
        <begin position="1"/>
        <end position="28"/>
    </location>
</feature>
<dbReference type="Gene3D" id="2.60.40.10">
    <property type="entry name" value="Immunoglobulins"/>
    <property type="match status" value="1"/>
</dbReference>
<protein>
    <recommendedName>
        <fullName evidence="4">Dockerin domain-containing protein</fullName>
    </recommendedName>
</protein>
<gene>
    <name evidence="2" type="ORF">SAMN02910280_2585</name>
</gene>
<evidence type="ECO:0000313" key="3">
    <source>
        <dbReference type="Proteomes" id="UP000183461"/>
    </source>
</evidence>
<feature type="chain" id="PRO_5009666438" description="Dockerin domain-containing protein" evidence="1">
    <location>
        <begin position="29"/>
        <end position="523"/>
    </location>
</feature>
<evidence type="ECO:0000256" key="1">
    <source>
        <dbReference type="SAM" id="SignalP"/>
    </source>
</evidence>
<proteinExistence type="predicted"/>
<dbReference type="GO" id="GO:0000272">
    <property type="term" value="P:polysaccharide catabolic process"/>
    <property type="evidence" value="ECO:0007669"/>
    <property type="project" value="InterPro"/>
</dbReference>
<dbReference type="RefSeq" id="WP_072300802.1">
    <property type="nucleotide sequence ID" value="NZ_FPIP01000007.1"/>
</dbReference>
<keyword evidence="1" id="KW-0732">Signal</keyword>